<dbReference type="EMBL" id="VTPC01021321">
    <property type="protein sequence ID" value="KAF2891843.1"/>
    <property type="molecule type" value="Genomic_DNA"/>
</dbReference>
<comment type="caution">
    <text evidence="2">The sequence shown here is derived from an EMBL/GenBank/DDBJ whole genome shotgun (WGS) entry which is preliminary data.</text>
</comment>
<gene>
    <name evidence="2" type="ORF">ILUMI_14330</name>
</gene>
<organism evidence="2 3">
    <name type="scientific">Ignelater luminosus</name>
    <name type="common">Cucubano</name>
    <name type="synonym">Pyrophorus luminosus</name>
    <dbReference type="NCBI Taxonomy" id="2038154"/>
    <lineage>
        <taxon>Eukaryota</taxon>
        <taxon>Metazoa</taxon>
        <taxon>Ecdysozoa</taxon>
        <taxon>Arthropoda</taxon>
        <taxon>Hexapoda</taxon>
        <taxon>Insecta</taxon>
        <taxon>Pterygota</taxon>
        <taxon>Neoptera</taxon>
        <taxon>Endopterygota</taxon>
        <taxon>Coleoptera</taxon>
        <taxon>Polyphaga</taxon>
        <taxon>Elateriformia</taxon>
        <taxon>Elateroidea</taxon>
        <taxon>Elateridae</taxon>
        <taxon>Agrypninae</taxon>
        <taxon>Pyrophorini</taxon>
        <taxon>Ignelater</taxon>
    </lineage>
</organism>
<evidence type="ECO:0000313" key="3">
    <source>
        <dbReference type="Proteomes" id="UP000801492"/>
    </source>
</evidence>
<name>A0A8K0CW47_IGNLU</name>
<evidence type="ECO:0000256" key="1">
    <source>
        <dbReference type="SAM" id="SignalP"/>
    </source>
</evidence>
<feature type="signal peptide" evidence="1">
    <location>
        <begin position="1"/>
        <end position="19"/>
    </location>
</feature>
<proteinExistence type="predicted"/>
<keyword evidence="3" id="KW-1185">Reference proteome</keyword>
<dbReference type="AlphaFoldDB" id="A0A8K0CW47"/>
<feature type="chain" id="PRO_5035482915" evidence="1">
    <location>
        <begin position="20"/>
        <end position="63"/>
    </location>
</feature>
<protein>
    <submittedName>
        <fullName evidence="2">Uncharacterized protein</fullName>
    </submittedName>
</protein>
<evidence type="ECO:0000313" key="2">
    <source>
        <dbReference type="EMBL" id="KAF2891843.1"/>
    </source>
</evidence>
<reference evidence="2" key="1">
    <citation type="submission" date="2019-08" db="EMBL/GenBank/DDBJ databases">
        <title>The genome of the North American firefly Photinus pyralis.</title>
        <authorList>
            <consortium name="Photinus pyralis genome working group"/>
            <person name="Fallon T.R."/>
            <person name="Sander Lower S.E."/>
            <person name="Weng J.-K."/>
        </authorList>
    </citation>
    <scope>NUCLEOTIDE SEQUENCE</scope>
    <source>
        <strain evidence="2">TRF0915ILg1</strain>
        <tissue evidence="2">Whole body</tissue>
    </source>
</reference>
<accession>A0A8K0CW47</accession>
<feature type="non-terminal residue" evidence="2">
    <location>
        <position position="63"/>
    </location>
</feature>
<sequence>MIIKTTVSCFLTLIILAQARNVSNESIKYYQTLLEEFLQNASRWEQPIDSRRFFSLIKGNEEP</sequence>
<dbReference type="Proteomes" id="UP000801492">
    <property type="component" value="Unassembled WGS sequence"/>
</dbReference>
<keyword evidence="1" id="KW-0732">Signal</keyword>